<evidence type="ECO:0000313" key="5">
    <source>
        <dbReference type="EMBL" id="GJN36940.1"/>
    </source>
</evidence>
<dbReference type="SMART" id="SM00025">
    <property type="entry name" value="Pumilio"/>
    <property type="match status" value="2"/>
</dbReference>
<dbReference type="Pfam" id="PF00806">
    <property type="entry name" value="PUF"/>
    <property type="match status" value="2"/>
</dbReference>
<dbReference type="InterPro" id="IPR016024">
    <property type="entry name" value="ARM-type_fold"/>
</dbReference>
<dbReference type="GO" id="GO:0003729">
    <property type="term" value="F:mRNA binding"/>
    <property type="evidence" value="ECO:0007669"/>
    <property type="project" value="TreeGrafter"/>
</dbReference>
<name>A0AAV5FR29_ELECO</name>
<keyword evidence="6" id="KW-1185">Reference proteome</keyword>
<keyword evidence="2" id="KW-0810">Translation regulation</keyword>
<sequence length="87" mass="10172">MDRKIDIVHELNNYVMKCIGDQNGNHVIQKCIECVPEDHIPFVIQPILSEILVLCTHQYGCRVIQVHNAQFCFFKQVVRLIPFFCNN</sequence>
<dbReference type="InterPro" id="IPR011989">
    <property type="entry name" value="ARM-like"/>
</dbReference>
<reference evidence="5" key="2">
    <citation type="submission" date="2021-12" db="EMBL/GenBank/DDBJ databases">
        <title>Resequencing data analysis of finger millet.</title>
        <authorList>
            <person name="Hatakeyama M."/>
            <person name="Aluri S."/>
            <person name="Balachadran M.T."/>
            <person name="Sivarajan S.R."/>
            <person name="Poveda L."/>
            <person name="Shimizu-Inatsugi R."/>
            <person name="Schlapbach R."/>
            <person name="Sreeman S.M."/>
            <person name="Shimizu K.K."/>
        </authorList>
    </citation>
    <scope>NUCLEOTIDE SEQUENCE</scope>
</reference>
<reference evidence="5" key="1">
    <citation type="journal article" date="2018" name="DNA Res.">
        <title>Multiple hybrid de novo genome assembly of finger millet, an orphan allotetraploid crop.</title>
        <authorList>
            <person name="Hatakeyama M."/>
            <person name="Aluri S."/>
            <person name="Balachadran M.T."/>
            <person name="Sivarajan S.R."/>
            <person name="Patrignani A."/>
            <person name="Gruter S."/>
            <person name="Poveda L."/>
            <person name="Shimizu-Inatsugi R."/>
            <person name="Baeten J."/>
            <person name="Francoijs K.J."/>
            <person name="Nataraja K.N."/>
            <person name="Reddy Y.A.N."/>
            <person name="Phadnis S."/>
            <person name="Ravikumar R.L."/>
            <person name="Schlapbach R."/>
            <person name="Sreeman S.M."/>
            <person name="Shimizu K.K."/>
        </authorList>
    </citation>
    <scope>NUCLEOTIDE SEQUENCE</scope>
</reference>
<organism evidence="5 6">
    <name type="scientific">Eleusine coracana subsp. coracana</name>
    <dbReference type="NCBI Taxonomy" id="191504"/>
    <lineage>
        <taxon>Eukaryota</taxon>
        <taxon>Viridiplantae</taxon>
        <taxon>Streptophyta</taxon>
        <taxon>Embryophyta</taxon>
        <taxon>Tracheophyta</taxon>
        <taxon>Spermatophyta</taxon>
        <taxon>Magnoliopsida</taxon>
        <taxon>Liliopsida</taxon>
        <taxon>Poales</taxon>
        <taxon>Poaceae</taxon>
        <taxon>PACMAD clade</taxon>
        <taxon>Chloridoideae</taxon>
        <taxon>Cynodonteae</taxon>
        <taxon>Eleusininae</taxon>
        <taxon>Eleusine</taxon>
    </lineage>
</organism>
<comment type="caution">
    <text evidence="5">The sequence shown here is derived from an EMBL/GenBank/DDBJ whole genome shotgun (WGS) entry which is preliminary data.</text>
</comment>
<dbReference type="GO" id="GO:0005737">
    <property type="term" value="C:cytoplasm"/>
    <property type="evidence" value="ECO:0007669"/>
    <property type="project" value="TreeGrafter"/>
</dbReference>
<dbReference type="InterPro" id="IPR001313">
    <property type="entry name" value="Pumilio_RNA-bd_rpt"/>
</dbReference>
<keyword evidence="1" id="KW-0677">Repeat</keyword>
<dbReference type="GO" id="GO:0006417">
    <property type="term" value="P:regulation of translation"/>
    <property type="evidence" value="ECO:0007669"/>
    <property type="project" value="UniProtKB-KW"/>
</dbReference>
<dbReference type="PANTHER" id="PTHR12537">
    <property type="entry name" value="RNA BINDING PROTEIN PUMILIO-RELATED"/>
    <property type="match status" value="1"/>
</dbReference>
<proteinExistence type="predicted"/>
<evidence type="ECO:0000256" key="2">
    <source>
        <dbReference type="ARBA" id="ARBA00022845"/>
    </source>
</evidence>
<protein>
    <recommendedName>
        <fullName evidence="4">PUM-HD domain-containing protein</fullName>
    </recommendedName>
</protein>
<dbReference type="SUPFAM" id="SSF48371">
    <property type="entry name" value="ARM repeat"/>
    <property type="match status" value="1"/>
</dbReference>
<evidence type="ECO:0000313" key="6">
    <source>
        <dbReference type="Proteomes" id="UP001054889"/>
    </source>
</evidence>
<dbReference type="AlphaFoldDB" id="A0AAV5FR29"/>
<dbReference type="Gene3D" id="1.25.10.10">
    <property type="entry name" value="Leucine-rich Repeat Variant"/>
    <property type="match status" value="1"/>
</dbReference>
<feature type="domain" description="PUM-HD" evidence="4">
    <location>
        <begin position="1"/>
        <end position="87"/>
    </location>
</feature>
<evidence type="ECO:0000256" key="3">
    <source>
        <dbReference type="PROSITE-ProRule" id="PRU00317"/>
    </source>
</evidence>
<dbReference type="InterPro" id="IPR033133">
    <property type="entry name" value="PUM-HD"/>
</dbReference>
<evidence type="ECO:0000256" key="1">
    <source>
        <dbReference type="ARBA" id="ARBA00022737"/>
    </source>
</evidence>
<dbReference type="Proteomes" id="UP001054889">
    <property type="component" value="Unassembled WGS sequence"/>
</dbReference>
<accession>A0AAV5FR29</accession>
<evidence type="ECO:0000259" key="4">
    <source>
        <dbReference type="PROSITE" id="PS50303"/>
    </source>
</evidence>
<dbReference type="PROSITE" id="PS50302">
    <property type="entry name" value="PUM"/>
    <property type="match status" value="1"/>
</dbReference>
<dbReference type="PROSITE" id="PS50303">
    <property type="entry name" value="PUM_HD"/>
    <property type="match status" value="1"/>
</dbReference>
<dbReference type="EMBL" id="BQKI01000091">
    <property type="protein sequence ID" value="GJN36940.1"/>
    <property type="molecule type" value="Genomic_DNA"/>
</dbReference>
<feature type="repeat" description="Pumilio" evidence="3">
    <location>
        <begin position="10"/>
        <end position="45"/>
    </location>
</feature>
<dbReference type="PANTHER" id="PTHR12537:SF62">
    <property type="entry name" value="PUMILIO HOMOLOG 3"/>
    <property type="match status" value="1"/>
</dbReference>
<gene>
    <name evidence="5" type="primary">gb25846</name>
    <name evidence="5" type="ORF">PR202_gb25846</name>
</gene>